<comment type="caution">
    <text evidence="2">The sequence shown here is derived from an EMBL/GenBank/DDBJ whole genome shotgun (WGS) entry which is preliminary data.</text>
</comment>
<evidence type="ECO:0000313" key="2">
    <source>
        <dbReference type="EMBL" id="KAK4016265.1"/>
    </source>
</evidence>
<dbReference type="Pfam" id="PF00069">
    <property type="entry name" value="Pkinase"/>
    <property type="match status" value="1"/>
</dbReference>
<dbReference type="PANTHER" id="PTHR13954">
    <property type="entry name" value="IRE1-RELATED"/>
    <property type="match status" value="1"/>
</dbReference>
<sequence>MNWNRVYYERVMNVCIMNGPMPHHIDASLQLASGLEYIHSINFIHGDIKPKNVLISVGSGGKDEIHLKWANIGLTRNVSERGKGKTNQVGGNNAWLAPELLSLKLTSNVKENHFKENAKSDIFALGIVFGSLFLNVEHLYGSMENEKEISQNIIKGNPINMQKIDGKLRDFYENDLLKKMLKNDPDKRMTSSQVVNQLKAIKEKIAGKEKELFELFELCGSDSRFYLTEKIQNFIQFE</sequence>
<protein>
    <recommendedName>
        <fullName evidence="1">Protein kinase domain-containing protein</fullName>
    </recommendedName>
</protein>
<dbReference type="SUPFAM" id="SSF56112">
    <property type="entry name" value="Protein kinase-like (PK-like)"/>
    <property type="match status" value="1"/>
</dbReference>
<dbReference type="InterPro" id="IPR045133">
    <property type="entry name" value="IRE1/2-like"/>
</dbReference>
<dbReference type="Gene3D" id="1.10.510.10">
    <property type="entry name" value="Transferase(Phosphotransferase) domain 1"/>
    <property type="match status" value="1"/>
</dbReference>
<reference evidence="2 3" key="1">
    <citation type="journal article" date="2023" name="Nucleic Acids Res.">
        <title>The hologenome of Daphnia magna reveals possible DNA methylation and microbiome-mediated evolution of the host genome.</title>
        <authorList>
            <person name="Chaturvedi A."/>
            <person name="Li X."/>
            <person name="Dhandapani V."/>
            <person name="Marshall H."/>
            <person name="Kissane S."/>
            <person name="Cuenca-Cambronero M."/>
            <person name="Asole G."/>
            <person name="Calvet F."/>
            <person name="Ruiz-Romero M."/>
            <person name="Marangio P."/>
            <person name="Guigo R."/>
            <person name="Rago D."/>
            <person name="Mirbahai L."/>
            <person name="Eastwood N."/>
            <person name="Colbourne J.K."/>
            <person name="Zhou J."/>
            <person name="Mallon E."/>
            <person name="Orsini L."/>
        </authorList>
    </citation>
    <scope>NUCLEOTIDE SEQUENCE [LARGE SCALE GENOMIC DNA]</scope>
    <source>
        <strain evidence="2">LRV0_1</strain>
    </source>
</reference>
<dbReference type="PROSITE" id="PS50011">
    <property type="entry name" value="PROTEIN_KINASE_DOM"/>
    <property type="match status" value="1"/>
</dbReference>
<evidence type="ECO:0000259" key="1">
    <source>
        <dbReference type="PROSITE" id="PS50011"/>
    </source>
</evidence>
<dbReference type="InterPro" id="IPR008271">
    <property type="entry name" value="Ser/Thr_kinase_AS"/>
</dbReference>
<evidence type="ECO:0000313" key="3">
    <source>
        <dbReference type="Proteomes" id="UP001234178"/>
    </source>
</evidence>
<proteinExistence type="predicted"/>
<gene>
    <name evidence="2" type="ORF">OUZ56_031215</name>
</gene>
<organism evidence="2 3">
    <name type="scientific">Daphnia magna</name>
    <dbReference type="NCBI Taxonomy" id="35525"/>
    <lineage>
        <taxon>Eukaryota</taxon>
        <taxon>Metazoa</taxon>
        <taxon>Ecdysozoa</taxon>
        <taxon>Arthropoda</taxon>
        <taxon>Crustacea</taxon>
        <taxon>Branchiopoda</taxon>
        <taxon>Diplostraca</taxon>
        <taxon>Cladocera</taxon>
        <taxon>Anomopoda</taxon>
        <taxon>Daphniidae</taxon>
        <taxon>Daphnia</taxon>
    </lineage>
</organism>
<accession>A0ABQ9ZTL4</accession>
<dbReference type="PROSITE" id="PS00108">
    <property type="entry name" value="PROTEIN_KINASE_ST"/>
    <property type="match status" value="1"/>
</dbReference>
<dbReference type="InterPro" id="IPR011009">
    <property type="entry name" value="Kinase-like_dom_sf"/>
</dbReference>
<dbReference type="SMART" id="SM00220">
    <property type="entry name" value="S_TKc"/>
    <property type="match status" value="1"/>
</dbReference>
<keyword evidence="3" id="KW-1185">Reference proteome</keyword>
<dbReference type="InterPro" id="IPR000719">
    <property type="entry name" value="Prot_kinase_dom"/>
</dbReference>
<dbReference type="Proteomes" id="UP001234178">
    <property type="component" value="Unassembled WGS sequence"/>
</dbReference>
<feature type="domain" description="Protein kinase" evidence="1">
    <location>
        <begin position="1"/>
        <end position="201"/>
    </location>
</feature>
<dbReference type="PANTHER" id="PTHR13954:SF6">
    <property type="entry name" value="NON-SPECIFIC SERINE_THREONINE PROTEIN KINASE"/>
    <property type="match status" value="1"/>
</dbReference>
<name>A0ABQ9ZTL4_9CRUS</name>
<dbReference type="EMBL" id="JAOYFB010000005">
    <property type="protein sequence ID" value="KAK4016265.1"/>
    <property type="molecule type" value="Genomic_DNA"/>
</dbReference>